<keyword evidence="2" id="KW-1133">Transmembrane helix</keyword>
<dbReference type="PANTHER" id="PTHR35041">
    <property type="entry name" value="MEDIATOR OF RNA POLYMERASE II TRANSCRIPTION SUBUNIT 1"/>
    <property type="match status" value="1"/>
</dbReference>
<dbReference type="AlphaFoldDB" id="A0A8H7B0S4"/>
<feature type="region of interest" description="Disordered" evidence="1">
    <location>
        <begin position="625"/>
        <end position="663"/>
    </location>
</feature>
<accession>A0A8H7B0S4</accession>
<evidence type="ECO:0000313" key="3">
    <source>
        <dbReference type="EMBL" id="KAF7672807.1"/>
    </source>
</evidence>
<comment type="caution">
    <text evidence="3">The sequence shown here is derived from an EMBL/GenBank/DDBJ whole genome shotgun (WGS) entry which is preliminary data.</text>
</comment>
<feature type="transmembrane region" description="Helical" evidence="2">
    <location>
        <begin position="67"/>
        <end position="88"/>
    </location>
</feature>
<gene>
    <name evidence="3" type="ORF">GT037_009308</name>
</gene>
<evidence type="ECO:0000256" key="1">
    <source>
        <dbReference type="SAM" id="MobiDB-lite"/>
    </source>
</evidence>
<feature type="transmembrane region" description="Helical" evidence="2">
    <location>
        <begin position="172"/>
        <end position="194"/>
    </location>
</feature>
<protein>
    <submittedName>
        <fullName evidence="3">Uncharacterized protein</fullName>
    </submittedName>
</protein>
<proteinExistence type="predicted"/>
<evidence type="ECO:0000256" key="2">
    <source>
        <dbReference type="SAM" id="Phobius"/>
    </source>
</evidence>
<dbReference type="Proteomes" id="UP000596902">
    <property type="component" value="Unassembled WGS sequence"/>
</dbReference>
<reference evidence="3" key="1">
    <citation type="submission" date="2020-01" db="EMBL/GenBank/DDBJ databases">
        <authorList>
            <person name="Feng Z.H.Z."/>
        </authorList>
    </citation>
    <scope>NUCLEOTIDE SEQUENCE</scope>
    <source>
        <strain evidence="3">CBS107.38</strain>
    </source>
</reference>
<reference evidence="3" key="2">
    <citation type="submission" date="2020-08" db="EMBL/GenBank/DDBJ databases">
        <title>Draft Genome Sequence of Cumin Blight Pathogen Alternaria burnsii.</title>
        <authorList>
            <person name="Feng Z."/>
        </authorList>
    </citation>
    <scope>NUCLEOTIDE SEQUENCE</scope>
    <source>
        <strain evidence="3">CBS107.38</strain>
    </source>
</reference>
<feature type="transmembrane region" description="Helical" evidence="2">
    <location>
        <begin position="557"/>
        <end position="579"/>
    </location>
</feature>
<evidence type="ECO:0000313" key="4">
    <source>
        <dbReference type="Proteomes" id="UP000596902"/>
    </source>
</evidence>
<dbReference type="RefSeq" id="XP_038783157.1">
    <property type="nucleotide sequence ID" value="XM_038934355.1"/>
</dbReference>
<keyword evidence="2" id="KW-0812">Transmembrane</keyword>
<dbReference type="GeneID" id="62207533"/>
<sequence>MESPRQVEVSLMDRQEVHDDSLSVRFDARLIPNPLPSPAPRPVAENHGPRRFPNWEARRIHTWKTPLLMVLFFLVGLAMSMAHCIFYPKLKDQVVGKADQQEEKIRFGTGFAFLAQICLGASVWTAYTQWLWRTLMKKDVTFEVLNSAFGAETSILSLLNVNMWKRLKVGSIIAFLAWGLLIPPFFTPATLYIFESTQVVHINAAMPYPSIANVSAAHLFTYSPPSIRGTKQYENDVNRIFTGPRTVMNLLATATSSLGEILPLDLPFNNSAYSINFYAPVIRCGDANDTERYAIDGLLREEMNVTRGTLNETASAYFSFVPTYNSNGSLTAVSHPRRQIPSTPMNELWMTFLRPEIDGQGERIKTRHYQICRPHNASYNLEISQYHGLQNVSAKYEVGETIPFPNEKPNEISNMTQHAYTAFMWAVCDQLVGKLAWMDDTSIKDEQQATAQFGIIDSPIQHTSLLGSVDLDAYFEFDEEKELYKDQNMSTAFDLSDQRLKDKAMARNRTLDVLIEELSSNLTVSMMHNRLLTDMANTTVKLTTDVNRYNYKAYGLFVPYALANAFALVCVILGLTSYVRDGAMPGKKVQDYLQAMHDPRFQGSPAQNCRTPSLSAVSGSLIPLNSVASSEGSGEGRSNERARGSQNTRSSSDMSRVESVEIV</sequence>
<name>A0A8H7B0S4_9PLEO</name>
<organism evidence="3 4">
    <name type="scientific">Alternaria burnsii</name>
    <dbReference type="NCBI Taxonomy" id="1187904"/>
    <lineage>
        <taxon>Eukaryota</taxon>
        <taxon>Fungi</taxon>
        <taxon>Dikarya</taxon>
        <taxon>Ascomycota</taxon>
        <taxon>Pezizomycotina</taxon>
        <taxon>Dothideomycetes</taxon>
        <taxon>Pleosporomycetidae</taxon>
        <taxon>Pleosporales</taxon>
        <taxon>Pleosporineae</taxon>
        <taxon>Pleosporaceae</taxon>
        <taxon>Alternaria</taxon>
        <taxon>Alternaria sect. Alternaria</taxon>
    </lineage>
</organism>
<dbReference type="PANTHER" id="PTHR35041:SF3">
    <property type="entry name" value="FORMYLMETHIONINE DEFORMYLASE-LIKE PROTEIN"/>
    <property type="match status" value="1"/>
</dbReference>
<keyword evidence="2" id="KW-0472">Membrane</keyword>
<feature type="transmembrane region" description="Helical" evidence="2">
    <location>
        <begin position="108"/>
        <end position="127"/>
    </location>
</feature>
<dbReference type="EMBL" id="JAAABM010000015">
    <property type="protein sequence ID" value="KAF7672807.1"/>
    <property type="molecule type" value="Genomic_DNA"/>
</dbReference>
<keyword evidence="4" id="KW-1185">Reference proteome</keyword>